<dbReference type="PANTHER" id="PTHR35807">
    <property type="entry name" value="TRANSCRIPTIONAL REGULATOR REDD-RELATED"/>
    <property type="match status" value="1"/>
</dbReference>
<accession>A0A9D2J2S4</accession>
<reference evidence="8" key="2">
    <citation type="submission" date="2021-04" db="EMBL/GenBank/DDBJ databases">
        <authorList>
            <person name="Gilroy R."/>
        </authorList>
    </citation>
    <scope>NUCLEOTIDE SEQUENCE</scope>
    <source>
        <strain evidence="8">ChiGjej4B4-7305</strain>
    </source>
</reference>
<dbReference type="PRINTS" id="PR00364">
    <property type="entry name" value="DISEASERSIST"/>
</dbReference>
<keyword evidence="4" id="KW-0804">Transcription</keyword>
<evidence type="ECO:0000256" key="4">
    <source>
        <dbReference type="ARBA" id="ARBA00023163"/>
    </source>
</evidence>
<evidence type="ECO:0000256" key="6">
    <source>
        <dbReference type="SAM" id="MobiDB-lite"/>
    </source>
</evidence>
<feature type="region of interest" description="Disordered" evidence="6">
    <location>
        <begin position="239"/>
        <end position="258"/>
    </location>
</feature>
<dbReference type="CDD" id="cd15831">
    <property type="entry name" value="BTAD"/>
    <property type="match status" value="1"/>
</dbReference>
<dbReference type="PANTHER" id="PTHR35807:SF1">
    <property type="entry name" value="TRANSCRIPTIONAL REGULATOR REDD"/>
    <property type="match status" value="1"/>
</dbReference>
<dbReference type="InterPro" id="IPR005158">
    <property type="entry name" value="BTAD"/>
</dbReference>
<organism evidence="8 9">
    <name type="scientific">Candidatus Ruania gallistercoris</name>
    <dbReference type="NCBI Taxonomy" id="2838746"/>
    <lineage>
        <taxon>Bacteria</taxon>
        <taxon>Bacillati</taxon>
        <taxon>Actinomycetota</taxon>
        <taxon>Actinomycetes</taxon>
        <taxon>Micrococcales</taxon>
        <taxon>Ruaniaceae</taxon>
        <taxon>Ruania</taxon>
    </lineage>
</organism>
<dbReference type="SUPFAM" id="SSF46894">
    <property type="entry name" value="C-terminal effector domain of the bipartite response regulators"/>
    <property type="match status" value="1"/>
</dbReference>
<evidence type="ECO:0000256" key="5">
    <source>
        <dbReference type="PROSITE-ProRule" id="PRU01091"/>
    </source>
</evidence>
<feature type="DNA-binding region" description="OmpR/PhoB-type" evidence="5">
    <location>
        <begin position="1"/>
        <end position="91"/>
    </location>
</feature>
<dbReference type="Gene3D" id="3.40.50.300">
    <property type="entry name" value="P-loop containing nucleotide triphosphate hydrolases"/>
    <property type="match status" value="1"/>
</dbReference>
<dbReference type="InterPro" id="IPR051677">
    <property type="entry name" value="AfsR-DnrI-RedD_regulator"/>
</dbReference>
<dbReference type="GO" id="GO:0003677">
    <property type="term" value="F:DNA binding"/>
    <property type="evidence" value="ECO:0007669"/>
    <property type="project" value="UniProtKB-UniRule"/>
</dbReference>
<dbReference type="SUPFAM" id="SSF52540">
    <property type="entry name" value="P-loop containing nucleoside triphosphate hydrolases"/>
    <property type="match status" value="1"/>
</dbReference>
<reference evidence="8" key="1">
    <citation type="journal article" date="2021" name="PeerJ">
        <title>Extensive microbial diversity within the chicken gut microbiome revealed by metagenomics and culture.</title>
        <authorList>
            <person name="Gilroy R."/>
            <person name="Ravi A."/>
            <person name="Getino M."/>
            <person name="Pursley I."/>
            <person name="Horton D.L."/>
            <person name="Alikhan N.F."/>
            <person name="Baker D."/>
            <person name="Gharbi K."/>
            <person name="Hall N."/>
            <person name="Watson M."/>
            <person name="Adriaenssens E.M."/>
            <person name="Foster-Nyarko E."/>
            <person name="Jarju S."/>
            <person name="Secka A."/>
            <person name="Antonio M."/>
            <person name="Oren A."/>
            <person name="Chaudhuri R.R."/>
            <person name="La Ragione R."/>
            <person name="Hildebrand F."/>
            <person name="Pallen M.J."/>
        </authorList>
    </citation>
    <scope>NUCLEOTIDE SEQUENCE</scope>
    <source>
        <strain evidence="8">ChiGjej4B4-7305</strain>
    </source>
</reference>
<dbReference type="Pfam" id="PF03704">
    <property type="entry name" value="BTAD"/>
    <property type="match status" value="1"/>
</dbReference>
<proteinExistence type="inferred from homology"/>
<dbReference type="SUPFAM" id="SSF48452">
    <property type="entry name" value="TPR-like"/>
    <property type="match status" value="2"/>
</dbReference>
<dbReference type="InterPro" id="IPR036388">
    <property type="entry name" value="WH-like_DNA-bd_sf"/>
</dbReference>
<dbReference type="PROSITE" id="PS51755">
    <property type="entry name" value="OMPR_PHOB"/>
    <property type="match status" value="1"/>
</dbReference>
<dbReference type="SMART" id="SM00382">
    <property type="entry name" value="AAA"/>
    <property type="match status" value="1"/>
</dbReference>
<protein>
    <submittedName>
        <fullName evidence="8">Winged helix-turn-helix domain-containing protein</fullName>
    </submittedName>
</protein>
<comment type="similarity">
    <text evidence="1">Belongs to the AfsR/DnrI/RedD regulatory family.</text>
</comment>
<evidence type="ECO:0000256" key="3">
    <source>
        <dbReference type="ARBA" id="ARBA00023125"/>
    </source>
</evidence>
<dbReference type="EMBL" id="DXBY01000059">
    <property type="protein sequence ID" value="HIZ34835.1"/>
    <property type="molecule type" value="Genomic_DNA"/>
</dbReference>
<dbReference type="InterPro" id="IPR011990">
    <property type="entry name" value="TPR-like_helical_dom_sf"/>
</dbReference>
<name>A0A9D2J2S4_9MICO</name>
<evidence type="ECO:0000256" key="2">
    <source>
        <dbReference type="ARBA" id="ARBA00023015"/>
    </source>
</evidence>
<dbReference type="Gene3D" id="1.10.10.10">
    <property type="entry name" value="Winged helix-like DNA-binding domain superfamily/Winged helix DNA-binding domain"/>
    <property type="match status" value="1"/>
</dbReference>
<keyword evidence="3 5" id="KW-0238">DNA-binding</keyword>
<dbReference type="AlphaFoldDB" id="A0A9D2J2S4"/>
<feature type="domain" description="OmpR/PhoB-type" evidence="7">
    <location>
        <begin position="1"/>
        <end position="91"/>
    </location>
</feature>
<dbReference type="InterPro" id="IPR003593">
    <property type="entry name" value="AAA+_ATPase"/>
</dbReference>
<dbReference type="SMART" id="SM00862">
    <property type="entry name" value="Trans_reg_C"/>
    <property type="match status" value="1"/>
</dbReference>
<evidence type="ECO:0000259" key="7">
    <source>
        <dbReference type="PROSITE" id="PS51755"/>
    </source>
</evidence>
<dbReference type="Proteomes" id="UP000824037">
    <property type="component" value="Unassembled WGS sequence"/>
</dbReference>
<evidence type="ECO:0000313" key="9">
    <source>
        <dbReference type="Proteomes" id="UP000824037"/>
    </source>
</evidence>
<gene>
    <name evidence="8" type="ORF">H9815_03575</name>
</gene>
<dbReference type="Gene3D" id="1.25.40.10">
    <property type="entry name" value="Tetratricopeptide repeat domain"/>
    <property type="match status" value="2"/>
</dbReference>
<evidence type="ECO:0000256" key="1">
    <source>
        <dbReference type="ARBA" id="ARBA00005820"/>
    </source>
</evidence>
<feature type="compositionally biased region" description="Pro residues" evidence="6">
    <location>
        <begin position="248"/>
        <end position="258"/>
    </location>
</feature>
<dbReference type="GO" id="GO:0000160">
    <property type="term" value="P:phosphorelay signal transduction system"/>
    <property type="evidence" value="ECO:0007669"/>
    <property type="project" value="InterPro"/>
</dbReference>
<dbReference type="GO" id="GO:0006355">
    <property type="term" value="P:regulation of DNA-templated transcription"/>
    <property type="evidence" value="ECO:0007669"/>
    <property type="project" value="InterPro"/>
</dbReference>
<evidence type="ECO:0000313" key="8">
    <source>
        <dbReference type="EMBL" id="HIZ34835.1"/>
    </source>
</evidence>
<dbReference type="InterPro" id="IPR027417">
    <property type="entry name" value="P-loop_NTPase"/>
</dbReference>
<dbReference type="InterPro" id="IPR016032">
    <property type="entry name" value="Sig_transdc_resp-reg_C-effctor"/>
</dbReference>
<dbReference type="SMART" id="SM01043">
    <property type="entry name" value="BTAD"/>
    <property type="match status" value="1"/>
</dbReference>
<dbReference type="InterPro" id="IPR001867">
    <property type="entry name" value="OmpR/PhoB-type_DNA-bd"/>
</dbReference>
<sequence length="959" mass="102409">MRFRVLGPVALRAEDWLVPGPGLRSTLLGGLLAARGAPVSADALVEAMWGEVPGEGAHSRLQVHVHRLRRLLDDAEAARLTREGAGYRLLLEPGELDAQVFDELADRALDRETAADEVAVLAAQALELWQGDAFDGVSGDLVDAEAARLTERRRAVLQAKFAARLELGEHREILDEVRSAARGHPLHEGLQAQLMSTLAAAGRRSDALAAYRDTRERLVDELGIEPGRQLRSLHEQILLGGGTEDSGPPRPHQLPPAPATLVGREEELELVDQAVSAGGSGGTVVLTGAPGIGKTALALTWAHCRAENFPDGQLYVDLQGFGPGDPLPPERVLLAFLRALGAPAEAHSWPLAEQTTLLRSLTHDRRLLVLLDNAASVEQVRPLLAASAGCTAVITSRLSLSGLALHAGARTIEVPHLTEERAGELIGGALGPDIASADLGPLLECCGGLPLALAIVAERARSTPSATAADLVAEITATAGRLDRFDLGEEEGSLRSILTWSYRSLSETAQLAFRAMGAFPGFGPDVGALGAISELDFRTTARAVDELVRAHLVTAADVGLRQHDLLRDLAAELAHQDGPVLDERRVTLLIAYWVRRGRQLLPRFVPEPVRPVQLAELDLVEAPDFTDDERARRWFDHHLPSILDVAELSQAHPVPAIDRLVLVLSRTVATIFAAIGGSARCAPLTAAAQRAADRSGERHDLVRTRLQHATAISAGDRTEEASAAFRDVIALALDSGDLVQAATGAGNLGFLHVRAGERNAAQQRYEEAVQLAEQAGDEYQANFWRCSIASNALRSGDLVGADRSARRVLADARRLGSDREIAAASVVLADVAIHRGDLELAESWATQGAEHARAKGLLYREADAEVIFGVLTARSGQLEQANEHFRLAVTLASRAHRPDIVVEAYLAWAEQLAGHGSADARSCLAEAGAAAQQSMERASLAAVQEKTREVERLLAAQAS</sequence>
<keyword evidence="2" id="KW-0805">Transcription regulation</keyword>
<dbReference type="Pfam" id="PF00486">
    <property type="entry name" value="Trans_reg_C"/>
    <property type="match status" value="1"/>
</dbReference>
<comment type="caution">
    <text evidence="8">The sequence shown here is derived from an EMBL/GenBank/DDBJ whole genome shotgun (WGS) entry which is preliminary data.</text>
</comment>